<dbReference type="CDD" id="cd22701">
    <property type="entry name" value="FHA_FKH1-like"/>
    <property type="match status" value="1"/>
</dbReference>
<feature type="domain" description="Fork-head" evidence="9">
    <location>
        <begin position="288"/>
        <end position="378"/>
    </location>
</feature>
<evidence type="ECO:0000259" key="8">
    <source>
        <dbReference type="PROSITE" id="PS50006"/>
    </source>
</evidence>
<evidence type="ECO:0000256" key="1">
    <source>
        <dbReference type="ARBA" id="ARBA00004123"/>
    </source>
</evidence>
<accession>A0ABR3GDZ0</accession>
<evidence type="ECO:0000256" key="5">
    <source>
        <dbReference type="ARBA" id="ARBA00023242"/>
    </source>
</evidence>
<dbReference type="PROSITE" id="PS00657">
    <property type="entry name" value="FORK_HEAD_1"/>
    <property type="match status" value="1"/>
</dbReference>
<feature type="region of interest" description="Disordered" evidence="7">
    <location>
        <begin position="611"/>
        <end position="630"/>
    </location>
</feature>
<dbReference type="InterPro" id="IPR036390">
    <property type="entry name" value="WH_DNA-bd_sf"/>
</dbReference>
<feature type="region of interest" description="Disordered" evidence="7">
    <location>
        <begin position="377"/>
        <end position="482"/>
    </location>
</feature>
<evidence type="ECO:0000256" key="7">
    <source>
        <dbReference type="SAM" id="MobiDB-lite"/>
    </source>
</evidence>
<evidence type="ECO:0000256" key="4">
    <source>
        <dbReference type="ARBA" id="ARBA00023163"/>
    </source>
</evidence>
<name>A0ABR3GDZ0_9PEZI</name>
<dbReference type="Gene3D" id="2.60.200.20">
    <property type="match status" value="1"/>
</dbReference>
<reference evidence="10 11" key="1">
    <citation type="submission" date="2024-02" db="EMBL/GenBank/DDBJ databases">
        <title>Discinaceae phylogenomics.</title>
        <authorList>
            <person name="Dirks A.C."/>
            <person name="James T.Y."/>
        </authorList>
    </citation>
    <scope>NUCLEOTIDE SEQUENCE [LARGE SCALE GENOMIC DNA]</scope>
    <source>
        <strain evidence="10 11">ACD0624</strain>
    </source>
</reference>
<dbReference type="PANTHER" id="PTHR45881">
    <property type="entry name" value="CHECKPOINT SUPPRESSOR 1-LIKE, ISOFORM A-RELATED"/>
    <property type="match status" value="1"/>
</dbReference>
<evidence type="ECO:0000313" key="10">
    <source>
        <dbReference type="EMBL" id="KAL0634168.1"/>
    </source>
</evidence>
<dbReference type="SMART" id="SM00339">
    <property type="entry name" value="FH"/>
    <property type="match status" value="1"/>
</dbReference>
<dbReference type="SUPFAM" id="SSF49879">
    <property type="entry name" value="SMAD/FHA domain"/>
    <property type="match status" value="1"/>
</dbReference>
<dbReference type="PROSITE" id="PS00658">
    <property type="entry name" value="FORK_HEAD_2"/>
    <property type="match status" value="1"/>
</dbReference>
<feature type="compositionally biased region" description="Polar residues" evidence="7">
    <location>
        <begin position="211"/>
        <end position="241"/>
    </location>
</feature>
<feature type="DNA-binding region" description="Fork-head" evidence="6">
    <location>
        <begin position="288"/>
        <end position="378"/>
    </location>
</feature>
<dbReference type="Proteomes" id="UP001447188">
    <property type="component" value="Unassembled WGS sequence"/>
</dbReference>
<evidence type="ECO:0000256" key="6">
    <source>
        <dbReference type="PROSITE-ProRule" id="PRU00089"/>
    </source>
</evidence>
<keyword evidence="2" id="KW-0805">Transcription regulation</keyword>
<keyword evidence="3 6" id="KW-0238">DNA-binding</keyword>
<keyword evidence="11" id="KW-1185">Reference proteome</keyword>
<feature type="region of interest" description="Disordered" evidence="7">
    <location>
        <begin position="90"/>
        <end position="111"/>
    </location>
</feature>
<dbReference type="Gene3D" id="1.10.10.10">
    <property type="entry name" value="Winged helix-like DNA-binding domain superfamily/Winged helix DNA-binding domain"/>
    <property type="match status" value="1"/>
</dbReference>
<evidence type="ECO:0000259" key="9">
    <source>
        <dbReference type="PROSITE" id="PS50039"/>
    </source>
</evidence>
<protein>
    <submittedName>
        <fullName evidence="10">Transcription factor</fullName>
    </submittedName>
</protein>
<feature type="domain" description="FHA" evidence="8">
    <location>
        <begin position="84"/>
        <end position="157"/>
    </location>
</feature>
<proteinExistence type="predicted"/>
<dbReference type="Pfam" id="PF00498">
    <property type="entry name" value="FHA"/>
    <property type="match status" value="1"/>
</dbReference>
<feature type="region of interest" description="Disordered" evidence="7">
    <location>
        <begin position="211"/>
        <end position="244"/>
    </location>
</feature>
<dbReference type="InterPro" id="IPR001766">
    <property type="entry name" value="Fork_head_dom"/>
</dbReference>
<dbReference type="PANTHER" id="PTHR45881:SF1">
    <property type="entry name" value="FORK HEAD PROTEIN HOMOLOG 2"/>
    <property type="match status" value="1"/>
</dbReference>
<keyword evidence="5 6" id="KW-0539">Nucleus</keyword>
<dbReference type="Pfam" id="PF00250">
    <property type="entry name" value="Forkhead"/>
    <property type="match status" value="1"/>
</dbReference>
<dbReference type="SUPFAM" id="SSF46785">
    <property type="entry name" value="Winged helix' DNA-binding domain"/>
    <property type="match status" value="1"/>
</dbReference>
<dbReference type="InterPro" id="IPR018122">
    <property type="entry name" value="TF_fork_head_CS_1"/>
</dbReference>
<dbReference type="InterPro" id="IPR008984">
    <property type="entry name" value="SMAD_FHA_dom_sf"/>
</dbReference>
<comment type="subcellular location">
    <subcellularLocation>
        <location evidence="1 6">Nucleus</location>
    </subcellularLocation>
</comment>
<dbReference type="InterPro" id="IPR030456">
    <property type="entry name" value="TF_fork_head_CS_2"/>
</dbReference>
<keyword evidence="4" id="KW-0804">Transcription</keyword>
<dbReference type="InterPro" id="IPR036388">
    <property type="entry name" value="WH-like_DNA-bd_sf"/>
</dbReference>
<feature type="region of interest" description="Disordered" evidence="7">
    <location>
        <begin position="508"/>
        <end position="568"/>
    </location>
</feature>
<evidence type="ECO:0000256" key="2">
    <source>
        <dbReference type="ARBA" id="ARBA00023015"/>
    </source>
</evidence>
<dbReference type="PRINTS" id="PR00053">
    <property type="entry name" value="FORKHEAD"/>
</dbReference>
<organism evidence="10 11">
    <name type="scientific">Discina gigas</name>
    <dbReference type="NCBI Taxonomy" id="1032678"/>
    <lineage>
        <taxon>Eukaryota</taxon>
        <taxon>Fungi</taxon>
        <taxon>Dikarya</taxon>
        <taxon>Ascomycota</taxon>
        <taxon>Pezizomycotina</taxon>
        <taxon>Pezizomycetes</taxon>
        <taxon>Pezizales</taxon>
        <taxon>Discinaceae</taxon>
        <taxon>Discina</taxon>
    </lineage>
</organism>
<evidence type="ECO:0000313" key="11">
    <source>
        <dbReference type="Proteomes" id="UP001447188"/>
    </source>
</evidence>
<dbReference type="SMART" id="SM00240">
    <property type="entry name" value="FHA"/>
    <property type="match status" value="1"/>
</dbReference>
<dbReference type="PROSITE" id="PS50039">
    <property type="entry name" value="FORK_HEAD_3"/>
    <property type="match status" value="1"/>
</dbReference>
<dbReference type="PROSITE" id="PS50006">
    <property type="entry name" value="FHA_DOMAIN"/>
    <property type="match status" value="1"/>
</dbReference>
<gene>
    <name evidence="10" type="primary">FKH2</name>
    <name evidence="10" type="ORF">Q9L58_006906</name>
</gene>
<sequence length="683" mass="75212">MTFKSHWLTLYSSVQLHETQEPTPLSQADQVNAVIASLAMPDPNPMVAIQHANAENFRQNTQGITAYAKVAGATWTYYVKDLVVRIGRPPDSRAAGTAGSPTPPPQSKTEDVVHIDLGPSKLVSRNHATISYDVNGQYSWRLHVVGRNGLKVDDEPYKKDSTIVLRSGSVIEIGGVQMMFVLPDTEIVIAQPVLRRSKLVIFPLEDDLQPQPVQSNESSNYETSAIPSSQNARPTSSSQQLLPPILTDPIPQPEIAVKRENAPAYYRGLVLESTEDVDYADDSMREVKPPFSYAVMIAQAILSSEGEQLTLACIYQYIQDKYAFYRHSNTRWQNSIRHNLSLSKAFRKIPRRTDEPGKGMKWELLPEHRDEYIKKLQKPPKTGAGRQGSVPDSPSSPKSSKNSVSQLQQSISQPLSQSSGSHGLRLEDSQDLNTKYPIKHSPRSVTPPPITSYRVAPLEAYTPDRGSRLPTLPNLRSQDKPLLDTSINTHHTRRESLIQPANTNEMISSSQNHHASSIHGDINTIPPSPSQNSQYADDNPAATAMTPAPQRQHPRLAPPSTGQLPSSYLPTSSPAPFWKYIHFGSTPAKPTDYSPLKDLHSSSPPPALGIDGGSGAHAHRELGSPLKGRGIRLKAGPELVPTLNEEDDEDGMGDLHGIDLTRGFEKIGKFHMNGRIHENDWGA</sequence>
<dbReference type="InterPro" id="IPR000253">
    <property type="entry name" value="FHA_dom"/>
</dbReference>
<dbReference type="EMBL" id="JBBBZM010000102">
    <property type="protein sequence ID" value="KAL0634168.1"/>
    <property type="molecule type" value="Genomic_DNA"/>
</dbReference>
<dbReference type="CDD" id="cd00059">
    <property type="entry name" value="FH_FOX"/>
    <property type="match status" value="1"/>
</dbReference>
<comment type="caution">
    <text evidence="10">The sequence shown here is derived from an EMBL/GenBank/DDBJ whole genome shotgun (WGS) entry which is preliminary data.</text>
</comment>
<feature type="compositionally biased region" description="Low complexity" evidence="7">
    <location>
        <begin position="389"/>
        <end position="421"/>
    </location>
</feature>
<evidence type="ECO:0000256" key="3">
    <source>
        <dbReference type="ARBA" id="ARBA00023125"/>
    </source>
</evidence>